<dbReference type="InterPro" id="IPR015813">
    <property type="entry name" value="Pyrv/PenolPyrv_kinase-like_dom"/>
</dbReference>
<evidence type="ECO:0000313" key="3">
    <source>
        <dbReference type="EMBL" id="PZQ46023.1"/>
    </source>
</evidence>
<evidence type="ECO:0000313" key="4">
    <source>
        <dbReference type="Proteomes" id="UP000249185"/>
    </source>
</evidence>
<keyword evidence="3" id="KW-0670">Pyruvate</keyword>
<dbReference type="SUPFAM" id="SSF51621">
    <property type="entry name" value="Phosphoenolpyruvate/pyruvate domain"/>
    <property type="match status" value="1"/>
</dbReference>
<dbReference type="PRINTS" id="PR00150">
    <property type="entry name" value="PEPCARBXLASE"/>
</dbReference>
<organism evidence="3 4">
    <name type="scientific">Rhodovulum sulfidophilum</name>
    <name type="common">Rhodobacter sulfidophilus</name>
    <dbReference type="NCBI Taxonomy" id="35806"/>
    <lineage>
        <taxon>Bacteria</taxon>
        <taxon>Pseudomonadati</taxon>
        <taxon>Pseudomonadota</taxon>
        <taxon>Alphaproteobacteria</taxon>
        <taxon>Rhodobacterales</taxon>
        <taxon>Paracoccaceae</taxon>
        <taxon>Rhodovulum</taxon>
    </lineage>
</organism>
<dbReference type="Pfam" id="PF00311">
    <property type="entry name" value="PEPcase"/>
    <property type="match status" value="1"/>
</dbReference>
<dbReference type="Proteomes" id="UP000249185">
    <property type="component" value="Unassembled WGS sequence"/>
</dbReference>
<dbReference type="GO" id="GO:0008964">
    <property type="term" value="F:phosphoenolpyruvate carboxylase activity"/>
    <property type="evidence" value="ECO:0007669"/>
    <property type="project" value="InterPro"/>
</dbReference>
<accession>A0A2W5PUB2</accession>
<name>A0A2W5PUB2_RHOSU</name>
<dbReference type="GO" id="GO:0006099">
    <property type="term" value="P:tricarboxylic acid cycle"/>
    <property type="evidence" value="ECO:0007669"/>
    <property type="project" value="InterPro"/>
</dbReference>
<comment type="caution">
    <text evidence="3">The sequence shown here is derived from an EMBL/GenBank/DDBJ whole genome shotgun (WGS) entry which is preliminary data.</text>
</comment>
<sequence>RALVALFRDENLRLRLFHGRGGSIGRGGGPTREAIIAQPTGAVAGQIRLTEQGEVISSRYSHAEIGHAHLETLVAATLEATLMPGKEAPIEDYIGIMDEMSDHAFRAYRGLVFETEGFEEFFWSSTVISEIAALNIGSRPASRAKTRAITSLRAIPWVFSWAQCRIMLPAWYGFGSAVEQWCAANGDPEARRLATLYDDWPFFHAMVSKIELMIGKSDLAMAANYADLCQDREIRDRVFGQISREWHLTARALRRITGTSPEERARRDEARSGPRHRMPYLDALNHIQVELLKKIRLASPDEISEKTLRGILLSINGVASALRNTG</sequence>
<proteinExistence type="predicted"/>
<dbReference type="GO" id="GO:0005829">
    <property type="term" value="C:cytosol"/>
    <property type="evidence" value="ECO:0007669"/>
    <property type="project" value="TreeGrafter"/>
</dbReference>
<dbReference type="PANTHER" id="PTHR30523">
    <property type="entry name" value="PHOSPHOENOLPYRUVATE CARBOXYLASE"/>
    <property type="match status" value="1"/>
</dbReference>
<evidence type="ECO:0000256" key="1">
    <source>
        <dbReference type="ARBA" id="ARBA00003670"/>
    </source>
</evidence>
<dbReference type="AlphaFoldDB" id="A0A2W5PUB2"/>
<comment type="function">
    <text evidence="1">Forms oxaloacetate, a four-carbon dicarboxylic acid source for the tricarboxylic acid cycle.</text>
</comment>
<dbReference type="GO" id="GO:0015977">
    <property type="term" value="P:carbon fixation"/>
    <property type="evidence" value="ECO:0007669"/>
    <property type="project" value="InterPro"/>
</dbReference>
<dbReference type="InterPro" id="IPR021135">
    <property type="entry name" value="PEP_COase"/>
</dbReference>
<evidence type="ECO:0000256" key="2">
    <source>
        <dbReference type="ARBA" id="ARBA00022419"/>
    </source>
</evidence>
<dbReference type="PANTHER" id="PTHR30523:SF6">
    <property type="entry name" value="PHOSPHOENOLPYRUVATE CARBOXYLASE"/>
    <property type="match status" value="1"/>
</dbReference>
<dbReference type="EMBL" id="QFPW01000032">
    <property type="protein sequence ID" value="PZQ46023.1"/>
    <property type="molecule type" value="Genomic_DNA"/>
</dbReference>
<gene>
    <name evidence="3" type="ORF">DI556_21325</name>
</gene>
<reference evidence="3 4" key="1">
    <citation type="submission" date="2017-08" db="EMBL/GenBank/DDBJ databases">
        <title>Infants hospitalized years apart are colonized by the same room-sourced microbial strains.</title>
        <authorList>
            <person name="Brooks B."/>
            <person name="Olm M.R."/>
            <person name="Firek B.A."/>
            <person name="Baker R."/>
            <person name="Thomas B.C."/>
            <person name="Morowitz M.J."/>
            <person name="Banfield J.F."/>
        </authorList>
    </citation>
    <scope>NUCLEOTIDE SEQUENCE [LARGE SCALE GENOMIC DNA]</scope>
    <source>
        <strain evidence="3">S2_005_002_R2_34</strain>
    </source>
</reference>
<feature type="non-terminal residue" evidence="3">
    <location>
        <position position="1"/>
    </location>
</feature>
<protein>
    <recommendedName>
        <fullName evidence="2">Phosphoenolpyruvate carboxylase</fullName>
    </recommendedName>
</protein>